<evidence type="ECO:0000256" key="17">
    <source>
        <dbReference type="SAM" id="Phobius"/>
    </source>
</evidence>
<comment type="catalytic activity">
    <reaction evidence="15">
        <text>L-threonyl-[protein] + ATP = O-phospho-L-threonyl-[protein] + ADP + H(+)</text>
        <dbReference type="Rhea" id="RHEA:46608"/>
        <dbReference type="Rhea" id="RHEA-COMP:11060"/>
        <dbReference type="Rhea" id="RHEA-COMP:11605"/>
        <dbReference type="ChEBI" id="CHEBI:15378"/>
        <dbReference type="ChEBI" id="CHEBI:30013"/>
        <dbReference type="ChEBI" id="CHEBI:30616"/>
        <dbReference type="ChEBI" id="CHEBI:61977"/>
        <dbReference type="ChEBI" id="CHEBI:456216"/>
    </reaction>
</comment>
<dbReference type="Gene3D" id="1.10.510.10">
    <property type="entry name" value="Transferase(Phosphotransferase) domain 1"/>
    <property type="match status" value="1"/>
</dbReference>
<evidence type="ECO:0008006" key="23">
    <source>
        <dbReference type="Google" id="ProtNLM"/>
    </source>
</evidence>
<evidence type="ECO:0000256" key="1">
    <source>
        <dbReference type="ARBA" id="ARBA00004167"/>
    </source>
</evidence>
<dbReference type="Gene3D" id="3.30.430.20">
    <property type="entry name" value="Gnk2 domain, C-X8-C-X2-C motif"/>
    <property type="match status" value="2"/>
</dbReference>
<dbReference type="InterPro" id="IPR000719">
    <property type="entry name" value="Prot_kinase_dom"/>
</dbReference>
<accession>A0A9R1WZZ5</accession>
<evidence type="ECO:0000256" key="15">
    <source>
        <dbReference type="ARBA" id="ARBA00047951"/>
    </source>
</evidence>
<keyword evidence="10 17" id="KW-1133">Transmembrane helix</keyword>
<dbReference type="InterPro" id="IPR008271">
    <property type="entry name" value="Ser/Thr_kinase_AS"/>
</dbReference>
<keyword evidence="11 17" id="KW-0472">Membrane</keyword>
<keyword evidence="9" id="KW-0067">ATP-binding</keyword>
<dbReference type="PANTHER" id="PTHR27002">
    <property type="entry name" value="RECEPTOR-LIKE SERINE/THREONINE-PROTEIN KINASE SD1-8"/>
    <property type="match status" value="1"/>
</dbReference>
<dbReference type="PANTHER" id="PTHR27002:SF929">
    <property type="entry name" value="GNK2-LIKE DOMAIN-CONTAINING PROTEIN-RELATED"/>
    <property type="match status" value="1"/>
</dbReference>
<dbReference type="SMART" id="SM00220">
    <property type="entry name" value="S_TKc"/>
    <property type="match status" value="1"/>
</dbReference>
<dbReference type="GO" id="GO:0005886">
    <property type="term" value="C:plasma membrane"/>
    <property type="evidence" value="ECO:0000318"/>
    <property type="project" value="GO_Central"/>
</dbReference>
<feature type="domain" description="Protein kinase" evidence="19">
    <location>
        <begin position="372"/>
        <end position="647"/>
    </location>
</feature>
<proteinExistence type="predicted"/>
<feature type="chain" id="PRO_5040326968" description="Cysteine-rich receptor-like protein kinase 25" evidence="18">
    <location>
        <begin position="25"/>
        <end position="688"/>
    </location>
</feature>
<evidence type="ECO:0000256" key="8">
    <source>
        <dbReference type="ARBA" id="ARBA00022777"/>
    </source>
</evidence>
<evidence type="ECO:0000256" key="10">
    <source>
        <dbReference type="ARBA" id="ARBA00022989"/>
    </source>
</evidence>
<name>A0A9R1WZZ5_LACSA</name>
<keyword evidence="8" id="KW-0418">Kinase</keyword>
<evidence type="ECO:0000256" key="14">
    <source>
        <dbReference type="ARBA" id="ARBA00047558"/>
    </source>
</evidence>
<feature type="transmembrane region" description="Helical" evidence="17">
    <location>
        <begin position="278"/>
        <end position="301"/>
    </location>
</feature>
<dbReference type="InterPro" id="IPR002902">
    <property type="entry name" value="GNK2"/>
</dbReference>
<keyword evidence="4 17" id="KW-0812">Transmembrane</keyword>
<keyword evidence="3" id="KW-0808">Transferase</keyword>
<sequence length="688" mass="75931">MESNFIIQNFLLLLLLQFLHLAAGQINDFPIFRCRDNGNFTNNSTYESNLKTALASLPSAASTRYGFYNTSAGVSPDTVNAVALCRGDVTSEACKDCISSTVLLLRQTCTNNIEALIWSLNCTVRYTNRSYSSVVEERPNADVSSSVNASDIDVFGKTLRDLVGRLRVEAAGGNSLRKFATGDVGFGTDSSKIYAMVQCLPDLSSFDCNSCLSIVFREAQGCCDGDIDVGVFYPSCFVRYSNASFYNNPPAITLPSVPPSSTNSSAVPGKKRKSSKSIYIIVPVACVFGGMLVIIGLYFFIKRRRSKNNINAAVDSATKKESGTTAFSSLVMSENHNHSSNLSQVGSVEMEMGTLGSLQFDLATIEAATDNFFDGKKIGEGGFGPVYKGVLANGMEVAVKRLSKSSGQGSQEFINEVILMAKLQHRNLVRLLGFCLDADEKLLIYEYVSNKSLDYFLFNPNRHGQLDWPKRYKIILGVTRGMLYLHEDSRLKVIHRDLKVSNILLDMDMNPKISDFGLARIVGADQIEANTNRIVGTYGYMSPEYAVHGHFSAKSDVFAFGVVVLEIITGKRSSRFYTEDNHDDLPHFAWKSWIEGRAMELMDPTMVETCSKDEVMRCINIALLCVQEDVDARPSMAYVLNILNNYSIDLPTPTRTAHYLPKRHSDSSTSKSVSKSTDKSQITEVHGR</sequence>
<feature type="domain" description="Gnk2-homologous" evidence="20">
    <location>
        <begin position="28"/>
        <end position="131"/>
    </location>
</feature>
<dbReference type="FunFam" id="3.30.200.20:FF:000142">
    <property type="entry name" value="Cysteine-rich receptor-like protein kinase 10"/>
    <property type="match status" value="1"/>
</dbReference>
<dbReference type="Pfam" id="PF07714">
    <property type="entry name" value="PK_Tyr_Ser-Thr"/>
    <property type="match status" value="1"/>
</dbReference>
<evidence type="ECO:0000313" key="22">
    <source>
        <dbReference type="Proteomes" id="UP000235145"/>
    </source>
</evidence>
<keyword evidence="13" id="KW-0325">Glycoprotein</keyword>
<dbReference type="Pfam" id="PF01657">
    <property type="entry name" value="Stress-antifung"/>
    <property type="match status" value="2"/>
</dbReference>
<evidence type="ECO:0000259" key="20">
    <source>
        <dbReference type="PROSITE" id="PS51473"/>
    </source>
</evidence>
<evidence type="ECO:0000256" key="5">
    <source>
        <dbReference type="ARBA" id="ARBA00022729"/>
    </source>
</evidence>
<evidence type="ECO:0000256" key="6">
    <source>
        <dbReference type="ARBA" id="ARBA00022737"/>
    </source>
</evidence>
<dbReference type="InterPro" id="IPR038408">
    <property type="entry name" value="GNK2_sf"/>
</dbReference>
<evidence type="ECO:0000256" key="4">
    <source>
        <dbReference type="ARBA" id="ARBA00022692"/>
    </source>
</evidence>
<feature type="signal peptide" evidence="18">
    <location>
        <begin position="1"/>
        <end position="24"/>
    </location>
</feature>
<evidence type="ECO:0000256" key="16">
    <source>
        <dbReference type="SAM" id="MobiDB-lite"/>
    </source>
</evidence>
<evidence type="ECO:0000256" key="18">
    <source>
        <dbReference type="SAM" id="SignalP"/>
    </source>
</evidence>
<dbReference type="EMBL" id="NBSK02000007">
    <property type="protein sequence ID" value="KAJ0195460.1"/>
    <property type="molecule type" value="Genomic_DNA"/>
</dbReference>
<comment type="catalytic activity">
    <reaction evidence="14">
        <text>L-seryl-[protein] + ATP = O-phospho-L-seryl-[protein] + ADP + H(+)</text>
        <dbReference type="Rhea" id="RHEA:17989"/>
        <dbReference type="Rhea" id="RHEA-COMP:9863"/>
        <dbReference type="Rhea" id="RHEA-COMP:11604"/>
        <dbReference type="ChEBI" id="CHEBI:15378"/>
        <dbReference type="ChEBI" id="CHEBI:29999"/>
        <dbReference type="ChEBI" id="CHEBI:30616"/>
        <dbReference type="ChEBI" id="CHEBI:83421"/>
        <dbReference type="ChEBI" id="CHEBI:456216"/>
    </reaction>
</comment>
<dbReference type="Proteomes" id="UP000235145">
    <property type="component" value="Unassembled WGS sequence"/>
</dbReference>
<protein>
    <recommendedName>
        <fullName evidence="23">Cysteine-rich receptor-like protein kinase 25</fullName>
    </recommendedName>
</protein>
<evidence type="ECO:0000256" key="3">
    <source>
        <dbReference type="ARBA" id="ARBA00022679"/>
    </source>
</evidence>
<feature type="region of interest" description="Disordered" evidence="16">
    <location>
        <begin position="657"/>
        <end position="688"/>
    </location>
</feature>
<dbReference type="SUPFAM" id="SSF56112">
    <property type="entry name" value="Protein kinase-like (PK-like)"/>
    <property type="match status" value="1"/>
</dbReference>
<dbReference type="GO" id="GO:0004674">
    <property type="term" value="F:protein serine/threonine kinase activity"/>
    <property type="evidence" value="ECO:0000318"/>
    <property type="project" value="GO_Central"/>
</dbReference>
<dbReference type="FunFam" id="1.10.510.10:FF:000129">
    <property type="entry name" value="cysteine-rich receptor-like protein kinase 10"/>
    <property type="match status" value="1"/>
</dbReference>
<feature type="domain" description="Gnk2-homologous" evidence="20">
    <location>
        <begin position="137"/>
        <end position="245"/>
    </location>
</feature>
<dbReference type="InterPro" id="IPR011009">
    <property type="entry name" value="Kinase-like_dom_sf"/>
</dbReference>
<keyword evidence="5 18" id="KW-0732">Signal</keyword>
<dbReference type="CDD" id="cd23509">
    <property type="entry name" value="Gnk2-like"/>
    <property type="match status" value="2"/>
</dbReference>
<dbReference type="OrthoDB" id="688481at2759"/>
<keyword evidence="2" id="KW-0723">Serine/threonine-protein kinase</keyword>
<dbReference type="PROSITE" id="PS51473">
    <property type="entry name" value="GNK2"/>
    <property type="match status" value="2"/>
</dbReference>
<gene>
    <name evidence="21" type="ORF">LSAT_V11C700349590</name>
</gene>
<evidence type="ECO:0000256" key="2">
    <source>
        <dbReference type="ARBA" id="ARBA00022527"/>
    </source>
</evidence>
<keyword evidence="12" id="KW-0675">Receptor</keyword>
<comment type="subcellular location">
    <subcellularLocation>
        <location evidence="1">Membrane</location>
        <topology evidence="1">Single-pass membrane protein</topology>
    </subcellularLocation>
</comment>
<dbReference type="GO" id="GO:0006955">
    <property type="term" value="P:immune response"/>
    <property type="evidence" value="ECO:0000318"/>
    <property type="project" value="GO_Central"/>
</dbReference>
<evidence type="ECO:0000256" key="13">
    <source>
        <dbReference type="ARBA" id="ARBA00023180"/>
    </source>
</evidence>
<dbReference type="CDD" id="cd14066">
    <property type="entry name" value="STKc_IRAK"/>
    <property type="match status" value="1"/>
</dbReference>
<dbReference type="InterPro" id="IPR001245">
    <property type="entry name" value="Ser-Thr/Tyr_kinase_cat_dom"/>
</dbReference>
<keyword evidence="6" id="KW-0677">Repeat</keyword>
<dbReference type="AlphaFoldDB" id="A0A9R1WZZ5"/>
<comment type="caution">
    <text evidence="21">The sequence shown here is derived from an EMBL/GenBank/DDBJ whole genome shotgun (WGS) entry which is preliminary data.</text>
</comment>
<organism evidence="21 22">
    <name type="scientific">Lactuca sativa</name>
    <name type="common">Garden lettuce</name>
    <dbReference type="NCBI Taxonomy" id="4236"/>
    <lineage>
        <taxon>Eukaryota</taxon>
        <taxon>Viridiplantae</taxon>
        <taxon>Streptophyta</taxon>
        <taxon>Embryophyta</taxon>
        <taxon>Tracheophyta</taxon>
        <taxon>Spermatophyta</taxon>
        <taxon>Magnoliopsida</taxon>
        <taxon>eudicotyledons</taxon>
        <taxon>Gunneridae</taxon>
        <taxon>Pentapetalae</taxon>
        <taxon>asterids</taxon>
        <taxon>campanulids</taxon>
        <taxon>Asterales</taxon>
        <taxon>Asteraceae</taxon>
        <taxon>Cichorioideae</taxon>
        <taxon>Cichorieae</taxon>
        <taxon>Lactucinae</taxon>
        <taxon>Lactuca</taxon>
    </lineage>
</organism>
<dbReference type="PROSITE" id="PS50011">
    <property type="entry name" value="PROTEIN_KINASE_DOM"/>
    <property type="match status" value="1"/>
</dbReference>
<evidence type="ECO:0000256" key="7">
    <source>
        <dbReference type="ARBA" id="ARBA00022741"/>
    </source>
</evidence>
<dbReference type="GO" id="GO:0007165">
    <property type="term" value="P:signal transduction"/>
    <property type="evidence" value="ECO:0000318"/>
    <property type="project" value="GO_Central"/>
</dbReference>
<keyword evidence="7" id="KW-0547">Nucleotide-binding</keyword>
<evidence type="ECO:0000256" key="12">
    <source>
        <dbReference type="ARBA" id="ARBA00023170"/>
    </source>
</evidence>
<dbReference type="GO" id="GO:0006979">
    <property type="term" value="P:response to oxidative stress"/>
    <property type="evidence" value="ECO:0007669"/>
    <property type="project" value="UniProtKB-ARBA"/>
</dbReference>
<dbReference type="FunFam" id="3.30.430.20:FF:000003">
    <property type="entry name" value="Cysteine-rich RLK (RECEPTOR-like protein kinase) 10"/>
    <property type="match status" value="1"/>
</dbReference>
<evidence type="ECO:0000259" key="19">
    <source>
        <dbReference type="PROSITE" id="PS50011"/>
    </source>
</evidence>
<reference evidence="21 22" key="1">
    <citation type="journal article" date="2017" name="Nat. Commun.">
        <title>Genome assembly with in vitro proximity ligation data and whole-genome triplication in lettuce.</title>
        <authorList>
            <person name="Reyes-Chin-Wo S."/>
            <person name="Wang Z."/>
            <person name="Yang X."/>
            <person name="Kozik A."/>
            <person name="Arikit S."/>
            <person name="Song C."/>
            <person name="Xia L."/>
            <person name="Froenicke L."/>
            <person name="Lavelle D.O."/>
            <person name="Truco M.J."/>
            <person name="Xia R."/>
            <person name="Zhu S."/>
            <person name="Xu C."/>
            <person name="Xu H."/>
            <person name="Xu X."/>
            <person name="Cox K."/>
            <person name="Korf I."/>
            <person name="Meyers B.C."/>
            <person name="Michelmore R.W."/>
        </authorList>
    </citation>
    <scope>NUCLEOTIDE SEQUENCE [LARGE SCALE GENOMIC DNA]</scope>
    <source>
        <strain evidence="22">cv. Salinas</strain>
        <tissue evidence="21">Seedlings</tissue>
    </source>
</reference>
<dbReference type="Gene3D" id="3.30.200.20">
    <property type="entry name" value="Phosphorylase Kinase, domain 1"/>
    <property type="match status" value="1"/>
</dbReference>
<evidence type="ECO:0000313" key="21">
    <source>
        <dbReference type="EMBL" id="KAJ0195460.1"/>
    </source>
</evidence>
<dbReference type="PROSITE" id="PS00108">
    <property type="entry name" value="PROTEIN_KINASE_ST"/>
    <property type="match status" value="1"/>
</dbReference>
<keyword evidence="22" id="KW-1185">Reference proteome</keyword>
<dbReference type="GO" id="GO:0005524">
    <property type="term" value="F:ATP binding"/>
    <property type="evidence" value="ECO:0007669"/>
    <property type="project" value="UniProtKB-KW"/>
</dbReference>
<evidence type="ECO:0000256" key="9">
    <source>
        <dbReference type="ARBA" id="ARBA00022840"/>
    </source>
</evidence>
<evidence type="ECO:0000256" key="11">
    <source>
        <dbReference type="ARBA" id="ARBA00023136"/>
    </source>
</evidence>